<dbReference type="GO" id="GO:0005524">
    <property type="term" value="F:ATP binding"/>
    <property type="evidence" value="ECO:0007669"/>
    <property type="project" value="UniProtKB-UniRule"/>
</dbReference>
<dbReference type="InterPro" id="IPR005999">
    <property type="entry name" value="Glycerol_kin"/>
</dbReference>
<dbReference type="EC" id="2.7.1.30" evidence="11"/>
<feature type="binding site" evidence="11">
    <location>
        <position position="160"/>
    </location>
    <ligand>
        <name>sn-glycerol 3-phosphate</name>
        <dbReference type="ChEBI" id="CHEBI:57597"/>
    </ligand>
</feature>
<dbReference type="SUPFAM" id="SSF53067">
    <property type="entry name" value="Actin-like ATPase domain"/>
    <property type="match status" value="2"/>
</dbReference>
<feature type="binding site" evidence="11">
    <location>
        <position position="109"/>
    </location>
    <ligand>
        <name>glycerol</name>
        <dbReference type="ChEBI" id="CHEBI:17754"/>
    </ligand>
</feature>
<keyword evidence="5 11" id="KW-0418">Kinase</keyword>
<comment type="subunit">
    <text evidence="10 11">Homotetramer and homodimer (in equilibrium).</text>
</comment>
<evidence type="ECO:0000313" key="15">
    <source>
        <dbReference type="EMBL" id="AEJ42051.1"/>
    </source>
</evidence>
<feature type="binding site" evidence="11">
    <location>
        <position position="108"/>
    </location>
    <ligand>
        <name>sn-glycerol 3-phosphate</name>
        <dbReference type="ChEBI" id="CHEBI:57597"/>
    </ligand>
</feature>
<dbReference type="EMBL" id="CP002902">
    <property type="protein sequence ID" value="AEJ42051.1"/>
    <property type="molecule type" value="Genomic_DNA"/>
</dbReference>
<dbReference type="FunFam" id="3.30.420.40:FF:000008">
    <property type="entry name" value="Glycerol kinase"/>
    <property type="match status" value="1"/>
</dbReference>
<feature type="binding site" evidence="11">
    <location>
        <position position="292"/>
    </location>
    <ligand>
        <name>ATP</name>
        <dbReference type="ChEBI" id="CHEBI:30616"/>
    </ligand>
</feature>
<feature type="binding site" evidence="11">
    <location>
        <position position="339"/>
    </location>
    <ligand>
        <name>ATP</name>
        <dbReference type="ChEBI" id="CHEBI:30616"/>
    </ligand>
</feature>
<dbReference type="NCBIfam" id="TIGR01311">
    <property type="entry name" value="glycerol_kin"/>
    <property type="match status" value="1"/>
</dbReference>
<comment type="catalytic activity">
    <reaction evidence="8 11">
        <text>glycerol + ATP = sn-glycerol 3-phosphate + ADP + H(+)</text>
        <dbReference type="Rhea" id="RHEA:21644"/>
        <dbReference type="ChEBI" id="CHEBI:15378"/>
        <dbReference type="ChEBI" id="CHEBI:17754"/>
        <dbReference type="ChEBI" id="CHEBI:30616"/>
        <dbReference type="ChEBI" id="CHEBI:57597"/>
        <dbReference type="ChEBI" id="CHEBI:456216"/>
        <dbReference type="EC" id="2.7.1.30"/>
    </reaction>
</comment>
<dbReference type="GO" id="GO:0006072">
    <property type="term" value="P:glycerol-3-phosphate metabolic process"/>
    <property type="evidence" value="ECO:0007669"/>
    <property type="project" value="InterPro"/>
</dbReference>
<feature type="binding site" evidence="11">
    <location>
        <position position="109"/>
    </location>
    <ligand>
        <name>sn-glycerol 3-phosphate</name>
        <dbReference type="ChEBI" id="CHEBI:57597"/>
    </ligand>
</feature>
<dbReference type="KEGG" id="aad:TC41_0072"/>
<feature type="binding site" evidence="11">
    <location>
        <position position="270"/>
    </location>
    <ligand>
        <name>glycerol</name>
        <dbReference type="ChEBI" id="CHEBI:17754"/>
    </ligand>
</feature>
<dbReference type="InterPro" id="IPR018483">
    <property type="entry name" value="Carb_kinase_FGGY_CS"/>
</dbReference>
<dbReference type="InterPro" id="IPR018484">
    <property type="entry name" value="FGGY_N"/>
</dbReference>
<dbReference type="AlphaFoldDB" id="F8II92"/>
<evidence type="ECO:0000256" key="7">
    <source>
        <dbReference type="ARBA" id="ARBA00022840"/>
    </source>
</evidence>
<reference evidence="16" key="2">
    <citation type="submission" date="2011-06" db="EMBL/GenBank/DDBJ databases">
        <title>The complete genome sequence of Alicyclobacillus acidocaldarius sp. Tc-4-1.</title>
        <authorList>
            <person name="Chen Y."/>
            <person name="He Y."/>
            <person name="Dong Z."/>
            <person name="Hu S."/>
        </authorList>
    </citation>
    <scope>NUCLEOTIDE SEQUENCE [LARGE SCALE GENOMIC DNA]</scope>
    <source>
        <strain evidence="16">Tc-4-1</strain>
    </source>
</reference>
<dbReference type="STRING" id="1048834.TC41_0072"/>
<dbReference type="eggNOG" id="COG0554">
    <property type="taxonomic scope" value="Bacteria"/>
</dbReference>
<feature type="binding site" evidence="11">
    <location>
        <position position="40"/>
    </location>
    <ligand>
        <name>ATP</name>
        <dbReference type="ChEBI" id="CHEBI:30616"/>
    </ligand>
</feature>
<evidence type="ECO:0000256" key="1">
    <source>
        <dbReference type="ARBA" id="ARBA00005190"/>
    </source>
</evidence>
<protein>
    <recommendedName>
        <fullName evidence="11">Glycerol kinase</fullName>
        <ecNumber evidence="11">2.7.1.30</ecNumber>
    </recommendedName>
    <alternativeName>
        <fullName evidence="11">ATP:glycerol 3-phosphotransferase</fullName>
    </alternativeName>
    <alternativeName>
        <fullName evidence="11">Glycerokinase</fullName>
        <shortName evidence="11">GK</shortName>
    </alternativeName>
</protein>
<feature type="binding site" evidence="11">
    <location>
        <position position="436"/>
    </location>
    <ligand>
        <name>ADP</name>
        <dbReference type="ChEBI" id="CHEBI:456216"/>
    </ligand>
</feature>
<feature type="domain" description="Carbohydrate kinase FGGY N-terminal" evidence="13">
    <location>
        <begin position="31"/>
        <end position="277"/>
    </location>
</feature>
<dbReference type="InterPro" id="IPR000577">
    <property type="entry name" value="Carb_kinase_FGGY"/>
</dbReference>
<keyword evidence="6 11" id="KW-0319">Glycerol metabolism</keyword>
<evidence type="ECO:0000256" key="11">
    <source>
        <dbReference type="HAMAP-Rule" id="MF_00186"/>
    </source>
</evidence>
<feature type="binding site" evidence="11">
    <location>
        <position position="292"/>
    </location>
    <ligand>
        <name>ADP</name>
        <dbReference type="ChEBI" id="CHEBI:456216"/>
    </ligand>
</feature>
<accession>F8II92</accession>
<dbReference type="UniPathway" id="UPA00618">
    <property type="reaction ID" value="UER00672"/>
</dbReference>
<feature type="binding site" evidence="11">
    <location>
        <position position="108"/>
    </location>
    <ligand>
        <name>glycerol</name>
        <dbReference type="ChEBI" id="CHEBI:17754"/>
    </ligand>
</feature>
<dbReference type="HAMAP" id="MF_00186">
    <property type="entry name" value="Glycerol_kin"/>
    <property type="match status" value="1"/>
</dbReference>
<dbReference type="Gene3D" id="3.30.420.40">
    <property type="match status" value="2"/>
</dbReference>
<dbReference type="PROSITE" id="PS00445">
    <property type="entry name" value="FGGY_KINASES_2"/>
    <property type="match status" value="1"/>
</dbReference>
<feature type="domain" description="Carbohydrate kinase FGGY C-terminal" evidence="14">
    <location>
        <begin position="287"/>
        <end position="475"/>
    </location>
</feature>
<keyword evidence="3 11" id="KW-0808">Transferase</keyword>
<evidence type="ECO:0000259" key="14">
    <source>
        <dbReference type="Pfam" id="PF02782"/>
    </source>
</evidence>
<evidence type="ECO:0000256" key="4">
    <source>
        <dbReference type="ARBA" id="ARBA00022741"/>
    </source>
</evidence>
<name>F8II92_ALIAT</name>
<feature type="binding site" evidence="11">
    <location>
        <position position="335"/>
    </location>
    <ligand>
        <name>ADP</name>
        <dbReference type="ChEBI" id="CHEBI:456216"/>
    </ligand>
</feature>
<feature type="binding site" evidence="11">
    <location>
        <position position="440"/>
    </location>
    <ligand>
        <name>ADP</name>
        <dbReference type="ChEBI" id="CHEBI:456216"/>
    </ligand>
</feature>
<dbReference type="GO" id="GO:0004370">
    <property type="term" value="F:glycerol kinase activity"/>
    <property type="evidence" value="ECO:0007669"/>
    <property type="project" value="UniProtKB-UniRule"/>
</dbReference>
<feature type="binding site" evidence="11">
    <location>
        <position position="39"/>
    </location>
    <ligand>
        <name>ATP</name>
        <dbReference type="ChEBI" id="CHEBI:30616"/>
    </ligand>
</feature>
<keyword evidence="4 11" id="KW-0547">Nucleotide-binding</keyword>
<comment type="caution">
    <text evidence="11">Lacks conserved residue(s) required for the propagation of feature annotation.</text>
</comment>
<evidence type="ECO:0000256" key="10">
    <source>
        <dbReference type="ARBA" id="ARBA00063665"/>
    </source>
</evidence>
<keyword evidence="7 11" id="KW-0067">ATP-binding</keyword>
<feature type="binding site" evidence="11">
    <location>
        <position position="42"/>
    </location>
    <ligand>
        <name>ADP</name>
        <dbReference type="ChEBI" id="CHEBI:456216"/>
    </ligand>
</feature>
<organism evidence="15 16">
    <name type="scientific">Alicyclobacillus acidocaldarius (strain Tc-4-1)</name>
    <name type="common">Bacillus acidocaldarius</name>
    <dbReference type="NCBI Taxonomy" id="1048834"/>
    <lineage>
        <taxon>Bacteria</taxon>
        <taxon>Bacillati</taxon>
        <taxon>Bacillota</taxon>
        <taxon>Bacilli</taxon>
        <taxon>Bacillales</taxon>
        <taxon>Alicyclobacillaceae</taxon>
        <taxon>Alicyclobacillus</taxon>
    </lineage>
</organism>
<dbReference type="Pfam" id="PF02782">
    <property type="entry name" value="FGGY_C"/>
    <property type="match status" value="1"/>
</dbReference>
<dbReference type="Pfam" id="PF00370">
    <property type="entry name" value="FGGY_N"/>
    <property type="match status" value="1"/>
</dbReference>
<dbReference type="PATRIC" id="fig|1048834.4.peg.64"/>
<feature type="binding site" evidence="11">
    <location>
        <position position="270"/>
    </location>
    <ligand>
        <name>sn-glycerol 3-phosphate</name>
        <dbReference type="ChEBI" id="CHEBI:57597"/>
    </ligand>
</feature>
<dbReference type="Proteomes" id="UP000000292">
    <property type="component" value="Chromosome"/>
</dbReference>
<sequence>MVRHAGFVRRLFVSTADSFLVEGIMGARTFILAFDQGTTSSRAILFDRAGRIHSIAQKEFTQIYPKLGWVEHDPMEIWGTQSGVAREVLEKAAVSPEQVAAIGITNQRETTVVWEKETGKPVYNAIVWQDRRTADICDQLKVAGHADLIRDKTGLVIDAYFSGTKIKWILDHVEGARERAERGELLFGTIDTWLVWNLTRGKVHVTDYTNASRTMLFNIHTLDWDDDLLKLLGIPRAMLPEVRPSSSIYGHTDEHTFGGANIPIAGIAGDQQAALFGQTCFEPGMVKNTYGTGCFMLMNTGEKPVASPSGLLTTIAWGLEDKVTYALEGSVFIAGAAIQWLRDGLRFFDSAADSEYFASKVEDTGGVYVVPAFAGLGAPYWDMYARGAIFGLTRGTRKEHIIRATLESLAYQTKDILDAMQRDSGIELKSLRVDGGAVANNLLMQFQADILGVPVERPQIAESTALGAAYLAGLAVGFWTKDEIARSGDLDRRFDPQMDSETRARLYRGWQRAVERTMGWAQEDV</sequence>
<evidence type="ECO:0000259" key="13">
    <source>
        <dbReference type="Pfam" id="PF00370"/>
    </source>
</evidence>
<comment type="similarity">
    <text evidence="2 11 12">Belongs to the FGGY kinase family.</text>
</comment>
<dbReference type="GO" id="GO:0019563">
    <property type="term" value="P:glycerol catabolic process"/>
    <property type="evidence" value="ECO:0007669"/>
    <property type="project" value="UniProtKB-UniRule"/>
</dbReference>
<evidence type="ECO:0000256" key="8">
    <source>
        <dbReference type="ARBA" id="ARBA00052101"/>
    </source>
</evidence>
<dbReference type="PANTHER" id="PTHR10196:SF69">
    <property type="entry name" value="GLYCEROL KINASE"/>
    <property type="match status" value="1"/>
</dbReference>
<dbReference type="PIRSF" id="PIRSF000538">
    <property type="entry name" value="GlpK"/>
    <property type="match status" value="1"/>
</dbReference>
<dbReference type="InterPro" id="IPR018485">
    <property type="entry name" value="FGGY_C"/>
</dbReference>
<gene>
    <name evidence="11 15" type="primary">glpK</name>
    <name evidence="15" type="ordered locus">TC41_0072</name>
</gene>
<evidence type="ECO:0000256" key="6">
    <source>
        <dbReference type="ARBA" id="ARBA00022798"/>
    </source>
</evidence>
<dbReference type="FunFam" id="3.30.420.40:FF:000007">
    <property type="entry name" value="Glycerol kinase"/>
    <property type="match status" value="1"/>
</dbReference>
<evidence type="ECO:0000256" key="2">
    <source>
        <dbReference type="ARBA" id="ARBA00009156"/>
    </source>
</evidence>
<evidence type="ECO:0000256" key="9">
    <source>
        <dbReference type="ARBA" id="ARBA00054633"/>
    </source>
</evidence>
<dbReference type="PANTHER" id="PTHR10196">
    <property type="entry name" value="SUGAR KINASE"/>
    <property type="match status" value="1"/>
</dbReference>
<dbReference type="GO" id="GO:0005829">
    <property type="term" value="C:cytosol"/>
    <property type="evidence" value="ECO:0007669"/>
    <property type="project" value="UniProtKB-ARBA"/>
</dbReference>
<dbReference type="HOGENOM" id="CLU_009281_2_3_9"/>
<evidence type="ECO:0000256" key="12">
    <source>
        <dbReference type="RuleBase" id="RU003733"/>
    </source>
</evidence>
<evidence type="ECO:0000313" key="16">
    <source>
        <dbReference type="Proteomes" id="UP000000292"/>
    </source>
</evidence>
<dbReference type="InterPro" id="IPR043129">
    <property type="entry name" value="ATPase_NBD"/>
</dbReference>
<dbReference type="CDD" id="cd07786">
    <property type="entry name" value="FGGY_EcGK_like"/>
    <property type="match status" value="1"/>
</dbReference>
<comment type="activity regulation">
    <text evidence="11">Activated by phosphorylation and inhibited by fructose 1,6-bisphosphate (FBP).</text>
</comment>
<feature type="binding site" evidence="11">
    <location>
        <position position="335"/>
    </location>
    <ligand>
        <name>ATP</name>
        <dbReference type="ChEBI" id="CHEBI:30616"/>
    </ligand>
</feature>
<feature type="binding site" evidence="11">
    <location>
        <position position="38"/>
    </location>
    <ligand>
        <name>ATP</name>
        <dbReference type="ChEBI" id="CHEBI:30616"/>
    </ligand>
</feature>
<evidence type="ECO:0000256" key="3">
    <source>
        <dbReference type="ARBA" id="ARBA00022679"/>
    </source>
</evidence>
<dbReference type="NCBIfam" id="NF000756">
    <property type="entry name" value="PRK00047.1"/>
    <property type="match status" value="1"/>
</dbReference>
<comment type="function">
    <text evidence="9 11">Key enzyme in the regulation of glycerol uptake and metabolism. Catalyzes the phosphorylation of glycerol to yield sn-glycerol 3-phosphate.</text>
</comment>
<proteinExistence type="inferred from homology"/>
<comment type="pathway">
    <text evidence="1 11">Polyol metabolism; glycerol degradation via glycerol kinase pathway; sn-glycerol 3-phosphate from glycerol: step 1/1.</text>
</comment>
<dbReference type="PROSITE" id="PS00933">
    <property type="entry name" value="FGGY_KINASES_1"/>
    <property type="match status" value="1"/>
</dbReference>
<feature type="binding site" evidence="11">
    <location>
        <position position="38"/>
    </location>
    <ligand>
        <name>sn-glycerol 3-phosphate</name>
        <dbReference type="ChEBI" id="CHEBI:57597"/>
    </ligand>
</feature>
<feature type="binding site" evidence="11">
    <location>
        <position position="38"/>
    </location>
    <ligand>
        <name>ADP</name>
        <dbReference type="ChEBI" id="CHEBI:456216"/>
    </ligand>
</feature>
<feature type="binding site" evidence="11">
    <location>
        <position position="271"/>
    </location>
    <ligand>
        <name>glycerol</name>
        <dbReference type="ChEBI" id="CHEBI:17754"/>
    </ligand>
</feature>
<reference evidence="15 16" key="1">
    <citation type="journal article" date="2011" name="J. Bacteriol.">
        <title>Complete Genome Sequence of Alicyclobacillus acidocaldarius Strain Tc-4-1.</title>
        <authorList>
            <person name="Chen Y."/>
            <person name="He Y."/>
            <person name="Zhang B."/>
            <person name="Yang J."/>
            <person name="Li W."/>
            <person name="Dong Z."/>
            <person name="Hu S."/>
        </authorList>
    </citation>
    <scope>NUCLEOTIDE SEQUENCE [LARGE SCALE GENOMIC DNA]</scope>
    <source>
        <strain evidence="15 16">Tc-4-1</strain>
    </source>
</reference>
<feature type="binding site" evidence="11">
    <location>
        <position position="160"/>
    </location>
    <ligand>
        <name>glycerol</name>
        <dbReference type="ChEBI" id="CHEBI:17754"/>
    </ligand>
</feature>
<feature type="binding site" evidence="11">
    <location>
        <position position="436"/>
    </location>
    <ligand>
        <name>ATP</name>
        <dbReference type="ChEBI" id="CHEBI:30616"/>
    </ligand>
</feature>
<evidence type="ECO:0000256" key="5">
    <source>
        <dbReference type="ARBA" id="ARBA00022777"/>
    </source>
</evidence>